<evidence type="ECO:0000256" key="9">
    <source>
        <dbReference type="ARBA" id="ARBA00022989"/>
    </source>
</evidence>
<dbReference type="Pfam" id="PF02163">
    <property type="entry name" value="Peptidase_M50"/>
    <property type="match status" value="1"/>
</dbReference>
<keyword evidence="6" id="KW-0479">Metal-binding</keyword>
<evidence type="ECO:0000256" key="3">
    <source>
        <dbReference type="ARBA" id="ARBA00007931"/>
    </source>
</evidence>
<evidence type="ECO:0000256" key="10">
    <source>
        <dbReference type="ARBA" id="ARBA00023049"/>
    </source>
</evidence>
<accession>A0ABV6NAL0</accession>
<dbReference type="CDD" id="cd06161">
    <property type="entry name" value="S2P-M50_SpoIVFB"/>
    <property type="match status" value="1"/>
</dbReference>
<keyword evidence="7 14" id="KW-0378">Hydrolase</keyword>
<feature type="domain" description="Peptidase M50" evidence="13">
    <location>
        <begin position="30"/>
        <end position="106"/>
    </location>
</feature>
<evidence type="ECO:0000256" key="4">
    <source>
        <dbReference type="ARBA" id="ARBA00022670"/>
    </source>
</evidence>
<evidence type="ECO:0000256" key="8">
    <source>
        <dbReference type="ARBA" id="ARBA00022833"/>
    </source>
</evidence>
<keyword evidence="15" id="KW-1185">Reference proteome</keyword>
<evidence type="ECO:0000256" key="6">
    <source>
        <dbReference type="ARBA" id="ARBA00022723"/>
    </source>
</evidence>
<comment type="subcellular location">
    <subcellularLocation>
        <location evidence="2">Membrane</location>
        <topology evidence="2">Multi-pass membrane protein</topology>
    </subcellularLocation>
</comment>
<proteinExistence type="inferred from homology"/>
<evidence type="ECO:0000256" key="11">
    <source>
        <dbReference type="ARBA" id="ARBA00023136"/>
    </source>
</evidence>
<keyword evidence="8" id="KW-0862">Zinc</keyword>
<dbReference type="PANTHER" id="PTHR39188">
    <property type="entry name" value="MEMBRANE-ASSOCIATED ZINC METALLOPROTEASE M50B"/>
    <property type="match status" value="1"/>
</dbReference>
<dbReference type="EMBL" id="JBHLTR010000003">
    <property type="protein sequence ID" value="MFC0557805.1"/>
    <property type="molecule type" value="Genomic_DNA"/>
</dbReference>
<protein>
    <submittedName>
        <fullName evidence="14">M50 family metallopeptidase</fullName>
        <ecNumber evidence="14">3.4.24.-</ecNumber>
    </submittedName>
</protein>
<evidence type="ECO:0000256" key="12">
    <source>
        <dbReference type="SAM" id="Phobius"/>
    </source>
</evidence>
<sequence>MKDLLLKIKINPLFWFVVGIGVFTGYFREVLMIFTIVFIHEMGHAVAAHWFKWRIHKIELLPFGGVAEVEDVGNRPFHEELIVILAGPLQHIWMMLLSYALVHFSFWTSTDHHLFIWHNIMILCFNLIPVLPLDGGRLVQLWCTYRFPYVQALTYSRWSSATVLAMMIVVSMIWFPYHLNLWVIITFLLLTNYLEWKQRYYRFMRFLMARQSTTYENQLQETISVRDSMLLREAMKQIKRGHSHMFKVFQLQSGKSLTIEEKEMLQLLFTKKKPHLPLSYFFSGRL</sequence>
<evidence type="ECO:0000259" key="13">
    <source>
        <dbReference type="Pfam" id="PF02163"/>
    </source>
</evidence>
<feature type="transmembrane region" description="Helical" evidence="12">
    <location>
        <begin position="114"/>
        <end position="133"/>
    </location>
</feature>
<reference evidence="14 15" key="1">
    <citation type="submission" date="2024-09" db="EMBL/GenBank/DDBJ databases">
        <authorList>
            <person name="Sun Q."/>
            <person name="Mori K."/>
        </authorList>
    </citation>
    <scope>NUCLEOTIDE SEQUENCE [LARGE SCALE GENOMIC DNA]</scope>
    <source>
        <strain evidence="14 15">NCAIM B.02301</strain>
    </source>
</reference>
<evidence type="ECO:0000256" key="2">
    <source>
        <dbReference type="ARBA" id="ARBA00004141"/>
    </source>
</evidence>
<evidence type="ECO:0000313" key="14">
    <source>
        <dbReference type="EMBL" id="MFC0557805.1"/>
    </source>
</evidence>
<comment type="cofactor">
    <cofactor evidence="1">
        <name>Zn(2+)</name>
        <dbReference type="ChEBI" id="CHEBI:29105"/>
    </cofactor>
</comment>
<dbReference type="PANTHER" id="PTHR39188:SF3">
    <property type="entry name" value="STAGE IV SPORULATION PROTEIN FB"/>
    <property type="match status" value="1"/>
</dbReference>
<evidence type="ECO:0000256" key="7">
    <source>
        <dbReference type="ARBA" id="ARBA00022801"/>
    </source>
</evidence>
<dbReference type="InterPro" id="IPR008915">
    <property type="entry name" value="Peptidase_M50"/>
</dbReference>
<evidence type="ECO:0000313" key="15">
    <source>
        <dbReference type="Proteomes" id="UP001589833"/>
    </source>
</evidence>
<comment type="caution">
    <text evidence="14">The sequence shown here is derived from an EMBL/GenBank/DDBJ whole genome shotgun (WGS) entry which is preliminary data.</text>
</comment>
<dbReference type="Proteomes" id="UP001589833">
    <property type="component" value="Unassembled WGS sequence"/>
</dbReference>
<feature type="transmembrane region" description="Helical" evidence="12">
    <location>
        <begin position="12"/>
        <end position="27"/>
    </location>
</feature>
<evidence type="ECO:0000256" key="5">
    <source>
        <dbReference type="ARBA" id="ARBA00022692"/>
    </source>
</evidence>
<keyword evidence="10" id="KW-0482">Metalloprotease</keyword>
<name>A0ABV6NAL0_9BACI</name>
<comment type="similarity">
    <text evidence="3">Belongs to the peptidase M50B family.</text>
</comment>
<keyword evidence="5 12" id="KW-0812">Transmembrane</keyword>
<keyword evidence="11 12" id="KW-0472">Membrane</keyword>
<evidence type="ECO:0000256" key="1">
    <source>
        <dbReference type="ARBA" id="ARBA00001947"/>
    </source>
</evidence>
<feature type="transmembrane region" description="Helical" evidence="12">
    <location>
        <begin position="179"/>
        <end position="196"/>
    </location>
</feature>
<gene>
    <name evidence="14" type="ORF">ACFFH4_01895</name>
</gene>
<dbReference type="EC" id="3.4.24.-" evidence="14"/>
<feature type="transmembrane region" description="Helical" evidence="12">
    <location>
        <begin position="81"/>
        <end position="102"/>
    </location>
</feature>
<organism evidence="14 15">
    <name type="scientific">Halalkalibacter alkalisediminis</name>
    <dbReference type="NCBI Taxonomy" id="935616"/>
    <lineage>
        <taxon>Bacteria</taxon>
        <taxon>Bacillati</taxon>
        <taxon>Bacillota</taxon>
        <taxon>Bacilli</taxon>
        <taxon>Bacillales</taxon>
        <taxon>Bacillaceae</taxon>
        <taxon>Halalkalibacter</taxon>
    </lineage>
</organism>
<keyword evidence="4" id="KW-0645">Protease</keyword>
<feature type="transmembrane region" description="Helical" evidence="12">
    <location>
        <begin position="154"/>
        <end position="173"/>
    </location>
</feature>
<dbReference type="GO" id="GO:0016787">
    <property type="term" value="F:hydrolase activity"/>
    <property type="evidence" value="ECO:0007669"/>
    <property type="project" value="UniProtKB-KW"/>
</dbReference>
<keyword evidence="9 12" id="KW-1133">Transmembrane helix</keyword>